<dbReference type="SUPFAM" id="SSF53706">
    <property type="entry name" value="Formate dehydrogenase/DMSO reductase, domains 1-3"/>
    <property type="match status" value="1"/>
</dbReference>
<evidence type="ECO:0000313" key="5">
    <source>
        <dbReference type="Proteomes" id="UP000033116"/>
    </source>
</evidence>
<feature type="domain" description="Molybdopterin oxidoreductase" evidence="3">
    <location>
        <begin position="48"/>
        <end position="413"/>
    </location>
</feature>
<dbReference type="Gene3D" id="3.30.200.210">
    <property type="match status" value="1"/>
</dbReference>
<evidence type="ECO:0000313" key="4">
    <source>
        <dbReference type="EMBL" id="AKB62322.1"/>
    </source>
</evidence>
<dbReference type="GO" id="GO:0003954">
    <property type="term" value="F:NADH dehydrogenase activity"/>
    <property type="evidence" value="ECO:0007669"/>
    <property type="project" value="TreeGrafter"/>
</dbReference>
<dbReference type="GeneID" id="24865608"/>
<dbReference type="Gene3D" id="3.40.228.10">
    <property type="entry name" value="Dimethylsulfoxide Reductase, domain 2"/>
    <property type="match status" value="2"/>
</dbReference>
<dbReference type="Proteomes" id="UP000033116">
    <property type="component" value="Chromosome"/>
</dbReference>
<dbReference type="InterPro" id="IPR050123">
    <property type="entry name" value="Prok_molybdopt-oxidoreductase"/>
</dbReference>
<dbReference type="PANTHER" id="PTHR43105:SF14">
    <property type="entry name" value="FORMATE DEHYDROGENASE H"/>
    <property type="match status" value="1"/>
</dbReference>
<dbReference type="RefSeq" id="WP_080927515.1">
    <property type="nucleotide sequence ID" value="NZ_CP009511.1"/>
</dbReference>
<dbReference type="GO" id="GO:0022904">
    <property type="term" value="P:respiratory electron transport chain"/>
    <property type="evidence" value="ECO:0007669"/>
    <property type="project" value="TreeGrafter"/>
</dbReference>
<dbReference type="EMBL" id="CP009511">
    <property type="protein sequence ID" value="AKB62322.1"/>
    <property type="molecule type" value="Genomic_DNA"/>
</dbReference>
<dbReference type="NCBIfam" id="TIGR03129">
    <property type="entry name" value="one_C_dehyd_B"/>
    <property type="match status" value="1"/>
</dbReference>
<dbReference type="AlphaFoldDB" id="A0A0E3RA41"/>
<dbReference type="InterPro" id="IPR006656">
    <property type="entry name" value="Mopterin_OxRdtase"/>
</dbReference>
<organism evidence="4 5">
    <name type="scientific">Methanosarcina mazei SarPi</name>
    <dbReference type="NCBI Taxonomy" id="1434115"/>
    <lineage>
        <taxon>Archaea</taxon>
        <taxon>Methanobacteriati</taxon>
        <taxon>Methanobacteriota</taxon>
        <taxon>Stenosarchaea group</taxon>
        <taxon>Methanomicrobia</taxon>
        <taxon>Methanosarcinales</taxon>
        <taxon>Methanosarcinaceae</taxon>
        <taxon>Methanosarcina</taxon>
    </lineage>
</organism>
<protein>
    <submittedName>
        <fullName evidence="4">Formylmethanofuran dehydrogenase (Molybdenum) subunit B</fullName>
        <ecNumber evidence="4">1.2.99.5</ecNumber>
    </submittedName>
</protein>
<dbReference type="GO" id="GO:0015948">
    <property type="term" value="P:methanogenesis"/>
    <property type="evidence" value="ECO:0007669"/>
    <property type="project" value="InterPro"/>
</dbReference>
<dbReference type="PIRSF" id="PIRSF005646">
    <property type="entry name" value="FwdB"/>
    <property type="match status" value="1"/>
</dbReference>
<accession>A0A0E3RA41</accession>
<feature type="region of interest" description="Disordered" evidence="2">
    <location>
        <begin position="118"/>
        <end position="137"/>
    </location>
</feature>
<feature type="compositionally biased region" description="Basic and acidic residues" evidence="2">
    <location>
        <begin position="442"/>
        <end position="464"/>
    </location>
</feature>
<evidence type="ECO:0000256" key="2">
    <source>
        <dbReference type="SAM" id="MobiDB-lite"/>
    </source>
</evidence>
<gene>
    <name evidence="4" type="ORF">MSMAP_2337</name>
</gene>
<dbReference type="CDD" id="cd02761">
    <property type="entry name" value="MopB_FmdB-FwdB"/>
    <property type="match status" value="1"/>
</dbReference>
<dbReference type="PATRIC" id="fig|1434115.4.peg.3000"/>
<dbReference type="InterPro" id="IPR016457">
    <property type="entry name" value="Formylmethanofuran_DH_bsu"/>
</dbReference>
<dbReference type="EC" id="1.2.99.5" evidence="4"/>
<evidence type="ECO:0000259" key="3">
    <source>
        <dbReference type="Pfam" id="PF00384"/>
    </source>
</evidence>
<sequence length="482" mass="54013">MLFKNITCPACGAACDDIQVECRNGRIEAENICKVGNSRLKVITNPHRLRQPLIKNRGKLKSVDWEEALEKAADILVSAKRPLIFMGSDTSCETHEIGLMIGEYLGAVVDSNTTIGNGPAAMGTQESGKTGATEGQKKNRSDLIVYWGTNPLESMPRQMSRYGIFPRGYWTGGGRFDRTIITVDPRKTLTSKISDLHVQLKPNSDYEMISALLTLLHGKNPHPSVEEITGVPISLMKQMLHMMKNCNFGSISAGVGLSSSIGKHRNTEIAMNLVKELNSYTRFTFGILRSNCNVAGFNQVASYMYGYPFGLDFMRGYPRYNPGEFTTVDLLREKDIDAAFVICTDLLNQIPADCAAYLAEIPLICLDIAPCPTMVVSDVVLPGVIDAMECEGTLYRLDDVALYFEPFVNPPFEFTKSNEDTLKQIFIKIRNKRDQANFLPSKNKEEKEEKEEVKEEEKEEEKEKLIPENFPWIPLTVMFEQT</sequence>
<name>A0A0E3RA41_METMZ</name>
<evidence type="ECO:0000256" key="1">
    <source>
        <dbReference type="ARBA" id="ARBA00023002"/>
    </source>
</evidence>
<dbReference type="GO" id="GO:0018493">
    <property type="term" value="F:formylmethanofuran dehydrogenase activity"/>
    <property type="evidence" value="ECO:0007669"/>
    <property type="project" value="InterPro"/>
</dbReference>
<reference evidence="4 5" key="1">
    <citation type="submission" date="2014-07" db="EMBL/GenBank/DDBJ databases">
        <title>Methanogenic archaea and the global carbon cycle.</title>
        <authorList>
            <person name="Henriksen J.R."/>
            <person name="Luke J."/>
            <person name="Reinhart S."/>
            <person name="Benedict M.N."/>
            <person name="Youngblut N.D."/>
            <person name="Metcalf M.E."/>
            <person name="Whitaker R.J."/>
            <person name="Metcalf W.W."/>
        </authorList>
    </citation>
    <scope>NUCLEOTIDE SEQUENCE [LARGE SCALE GENOMIC DNA]</scope>
    <source>
        <strain evidence="4 5">SarPi</strain>
    </source>
</reference>
<dbReference type="GO" id="GO:0016020">
    <property type="term" value="C:membrane"/>
    <property type="evidence" value="ECO:0007669"/>
    <property type="project" value="TreeGrafter"/>
</dbReference>
<proteinExistence type="predicted"/>
<dbReference type="HOGENOM" id="CLU_034348_0_0_2"/>
<feature type="region of interest" description="Disordered" evidence="2">
    <location>
        <begin position="438"/>
        <end position="464"/>
    </location>
</feature>
<dbReference type="PANTHER" id="PTHR43105">
    <property type="entry name" value="RESPIRATORY NITRATE REDUCTASE"/>
    <property type="match status" value="1"/>
</dbReference>
<keyword evidence="1 4" id="KW-0560">Oxidoreductase</keyword>
<dbReference type="Gene3D" id="3.40.50.740">
    <property type="match status" value="1"/>
</dbReference>
<dbReference type="Pfam" id="PF00384">
    <property type="entry name" value="Molybdopterin"/>
    <property type="match status" value="1"/>
</dbReference>